<dbReference type="PANTHER" id="PTHR39210">
    <property type="entry name" value="HEPARIN-SULFATE LYASE"/>
    <property type="match status" value="1"/>
</dbReference>
<sequence length="725" mass="79765">MILRSAPLALGLALSAIPAAAVAQPVTDAASGTAEQTSLFAAELRDARAFVDGMIGEGVVVPVPKDPGGGYTHEQHKRNYRALQLGGRLYSLTGERKYADYVRDVLLAYAKLYPKLDDHPAKANQHPGRLFWQVLNDAVWLVHAAQGYEAIRDILPQGERRIIDENVFRAAARFLAVDSRATFDRIHNHATWAAAGVGMTGYVLGDQALVDLALRGSDGTGRTGFLRQVDELFSPDGYYAEGPYYQRYALLPFLVFADAIERREPGRRIFERREGVLLKALDTTIQLTYGGCFFPLNDALKDKCLRTDELYEGVAIGYARTKAPGLLSIAQWQGRTVLTAAGQALSMDLADGKARPFPFRTTLLRDGPGGEKGALAVLREGAGFDGSALIAKNTSQGMGHGHFDKLGWQFYDNGNEVVTDYGAARFLNIPAKEGGRYLPENETWAKQTIAHNTLVVDGKSHFGGDPELAERHAPRQLAFVESDRLKLSAAEIDSAYPGVRMQRVLALVRLSDIAEPLVVDVLRSESETAHVYQLPLHFNGHIMRSGFVRTSFTQARPVLGDANGLQHIWIDARGQPKSATDGFLTWLTGDRFYTARWIPQSGATVLIGESGANDPDFNLRREPMVIQQVSAVRSPVFVTVLEPHGRYDGAAERTDESESRVASLSHQRSGQYDLVTVERRDGRKHTLAISWVDDPDRDHTAIIEGRDVVWRGFAALVDNPRENAP</sequence>
<feature type="chain" id="PRO_5008534111" evidence="5">
    <location>
        <begin position="24"/>
        <end position="725"/>
    </location>
</feature>
<dbReference type="Gene3D" id="2.70.98.70">
    <property type="match status" value="1"/>
</dbReference>
<dbReference type="PANTHER" id="PTHR39210:SF1">
    <property type="entry name" value="HEPARIN-SULFATE LYASE"/>
    <property type="match status" value="1"/>
</dbReference>
<feature type="signal peptide" evidence="5">
    <location>
        <begin position="1"/>
        <end position="23"/>
    </location>
</feature>
<dbReference type="Proteomes" id="UP000092932">
    <property type="component" value="Chromosome"/>
</dbReference>
<evidence type="ECO:0000256" key="4">
    <source>
        <dbReference type="ARBA" id="ARBA00023239"/>
    </source>
</evidence>
<gene>
    <name evidence="8" type="ORF">A6F68_01721</name>
</gene>
<evidence type="ECO:0000256" key="5">
    <source>
        <dbReference type="SAM" id="SignalP"/>
    </source>
</evidence>
<keyword evidence="3" id="KW-0574">Periplasm</keyword>
<evidence type="ECO:0000256" key="3">
    <source>
        <dbReference type="ARBA" id="ARBA00022764"/>
    </source>
</evidence>
<protein>
    <submittedName>
        <fullName evidence="8">Heparinase II/III-like protein</fullName>
    </submittedName>
</protein>
<dbReference type="InterPro" id="IPR012480">
    <property type="entry name" value="Hepar_II_III_C"/>
</dbReference>
<evidence type="ECO:0000256" key="2">
    <source>
        <dbReference type="ARBA" id="ARBA00022729"/>
    </source>
</evidence>
<evidence type="ECO:0000313" key="8">
    <source>
        <dbReference type="EMBL" id="ANY20233.1"/>
    </source>
</evidence>
<accession>A0A1B2ADL4</accession>
<organism evidence="8 9">
    <name type="scientific">Tsuneonella dongtanensis</name>
    <dbReference type="NCBI Taxonomy" id="692370"/>
    <lineage>
        <taxon>Bacteria</taxon>
        <taxon>Pseudomonadati</taxon>
        <taxon>Pseudomonadota</taxon>
        <taxon>Alphaproteobacteria</taxon>
        <taxon>Sphingomonadales</taxon>
        <taxon>Erythrobacteraceae</taxon>
        <taxon>Tsuneonella</taxon>
    </lineage>
</organism>
<dbReference type="InterPro" id="IPR008929">
    <property type="entry name" value="Chondroitin_lyas"/>
</dbReference>
<evidence type="ECO:0000259" key="7">
    <source>
        <dbReference type="Pfam" id="PF07940"/>
    </source>
</evidence>
<comment type="subcellular location">
    <subcellularLocation>
        <location evidence="1">Periplasm</location>
    </subcellularLocation>
</comment>
<dbReference type="KEGG" id="ado:A6F68_01721"/>
<dbReference type="RefSeq" id="WP_232308102.1">
    <property type="nucleotide sequence ID" value="NZ_CP016591.1"/>
</dbReference>
<feature type="domain" description="Alginate lyase" evidence="6">
    <location>
        <begin position="74"/>
        <end position="286"/>
    </location>
</feature>
<feature type="domain" description="Heparinase II/III-like C-terminal" evidence="7">
    <location>
        <begin position="365"/>
        <end position="626"/>
    </location>
</feature>
<keyword evidence="4" id="KW-0456">Lyase</keyword>
<evidence type="ECO:0000256" key="1">
    <source>
        <dbReference type="ARBA" id="ARBA00004418"/>
    </source>
</evidence>
<name>A0A1B2ADL4_9SPHN</name>
<keyword evidence="9" id="KW-1185">Reference proteome</keyword>
<dbReference type="InterPro" id="IPR008397">
    <property type="entry name" value="Alginate_lyase_dom"/>
</dbReference>
<reference evidence="8 9" key="1">
    <citation type="submission" date="2016-07" db="EMBL/GenBank/DDBJ databases">
        <title>Complete genome sequence of Altererythrobacter dongtanensis KCTC 22672, a type strain with esterase isolated from tidal flat.</title>
        <authorList>
            <person name="Cheng H."/>
            <person name="Wu Y.-H."/>
            <person name="Zhou P."/>
            <person name="Huo Y.-Y."/>
            <person name="Wang C.-S."/>
            <person name="Xu X.-W."/>
        </authorList>
    </citation>
    <scope>NUCLEOTIDE SEQUENCE [LARGE SCALE GENOMIC DNA]</scope>
    <source>
        <strain evidence="8 9">KCTC 22672</strain>
    </source>
</reference>
<keyword evidence="2 5" id="KW-0732">Signal</keyword>
<dbReference type="STRING" id="692370.A6F68_01721"/>
<evidence type="ECO:0000259" key="6">
    <source>
        <dbReference type="Pfam" id="PF05426"/>
    </source>
</evidence>
<proteinExistence type="predicted"/>
<dbReference type="GO" id="GO:0042597">
    <property type="term" value="C:periplasmic space"/>
    <property type="evidence" value="ECO:0007669"/>
    <property type="project" value="UniProtKB-SubCell"/>
</dbReference>
<dbReference type="PATRIC" id="fig|692370.5.peg.1735"/>
<dbReference type="Pfam" id="PF05426">
    <property type="entry name" value="Alginate_lyase"/>
    <property type="match status" value="1"/>
</dbReference>
<dbReference type="AlphaFoldDB" id="A0A1B2ADL4"/>
<evidence type="ECO:0000313" key="9">
    <source>
        <dbReference type="Proteomes" id="UP000092932"/>
    </source>
</evidence>
<dbReference type="SUPFAM" id="SSF48230">
    <property type="entry name" value="Chondroitin AC/alginate lyase"/>
    <property type="match status" value="1"/>
</dbReference>
<dbReference type="Gene3D" id="1.50.10.100">
    <property type="entry name" value="Chondroitin AC/alginate lyase"/>
    <property type="match status" value="1"/>
</dbReference>
<dbReference type="EMBL" id="CP016591">
    <property type="protein sequence ID" value="ANY20233.1"/>
    <property type="molecule type" value="Genomic_DNA"/>
</dbReference>
<dbReference type="GO" id="GO:0016829">
    <property type="term" value="F:lyase activity"/>
    <property type="evidence" value="ECO:0007669"/>
    <property type="project" value="UniProtKB-KW"/>
</dbReference>
<dbReference type="Pfam" id="PF07940">
    <property type="entry name" value="Hepar_II_III_C"/>
    <property type="match status" value="1"/>
</dbReference>